<name>A0A9W8LQX6_9FUNG</name>
<reference evidence="4" key="1">
    <citation type="submission" date="2022-07" db="EMBL/GenBank/DDBJ databases">
        <title>Phylogenomic reconstructions and comparative analyses of Kickxellomycotina fungi.</title>
        <authorList>
            <person name="Reynolds N.K."/>
            <person name="Stajich J.E."/>
            <person name="Barry K."/>
            <person name="Grigoriev I.V."/>
            <person name="Crous P."/>
            <person name="Smith M.E."/>
        </authorList>
    </citation>
    <scope>NUCLEOTIDE SEQUENCE</scope>
    <source>
        <strain evidence="4">NRRL 1565</strain>
    </source>
</reference>
<evidence type="ECO:0000256" key="1">
    <source>
        <dbReference type="ARBA" id="ARBA00010007"/>
    </source>
</evidence>
<dbReference type="Gene3D" id="3.40.30.10">
    <property type="entry name" value="Glutaredoxin"/>
    <property type="match status" value="1"/>
</dbReference>
<feature type="domain" description="GST C-terminal" evidence="3">
    <location>
        <begin position="89"/>
        <end position="209"/>
    </location>
</feature>
<dbReference type="InterPro" id="IPR036282">
    <property type="entry name" value="Glutathione-S-Trfase_C_sf"/>
</dbReference>
<dbReference type="SUPFAM" id="SSF52833">
    <property type="entry name" value="Thioredoxin-like"/>
    <property type="match status" value="1"/>
</dbReference>
<dbReference type="FunFam" id="1.20.1050.10:FF:000010">
    <property type="entry name" value="Maleylacetoacetate isomerase isoform 1"/>
    <property type="match status" value="1"/>
</dbReference>
<dbReference type="PROSITE" id="PS50404">
    <property type="entry name" value="GST_NTER"/>
    <property type="match status" value="1"/>
</dbReference>
<evidence type="ECO:0000259" key="2">
    <source>
        <dbReference type="PROSITE" id="PS50404"/>
    </source>
</evidence>
<organism evidence="4 5">
    <name type="scientific">Coemansia guatemalensis</name>
    <dbReference type="NCBI Taxonomy" id="2761395"/>
    <lineage>
        <taxon>Eukaryota</taxon>
        <taxon>Fungi</taxon>
        <taxon>Fungi incertae sedis</taxon>
        <taxon>Zoopagomycota</taxon>
        <taxon>Kickxellomycotina</taxon>
        <taxon>Kickxellomycetes</taxon>
        <taxon>Kickxellales</taxon>
        <taxon>Kickxellaceae</taxon>
        <taxon>Coemansia</taxon>
    </lineage>
</organism>
<comment type="similarity">
    <text evidence="1">Belongs to the GST superfamily. Zeta family.</text>
</comment>
<dbReference type="InterPro" id="IPR005955">
    <property type="entry name" value="GST_Zeta"/>
</dbReference>
<dbReference type="PROSITE" id="PS50405">
    <property type="entry name" value="GST_CTER"/>
    <property type="match status" value="1"/>
</dbReference>
<dbReference type="InterPro" id="IPR034333">
    <property type="entry name" value="GST_Zeta_N"/>
</dbReference>
<dbReference type="PANTHER" id="PTHR42673">
    <property type="entry name" value="MALEYLACETOACETATE ISOMERASE"/>
    <property type="match status" value="1"/>
</dbReference>
<keyword evidence="5" id="KW-1185">Reference proteome</keyword>
<dbReference type="EMBL" id="JANBUO010001705">
    <property type="protein sequence ID" value="KAJ2797133.1"/>
    <property type="molecule type" value="Genomic_DNA"/>
</dbReference>
<dbReference type="CDD" id="cd03191">
    <property type="entry name" value="GST_C_Zeta"/>
    <property type="match status" value="1"/>
</dbReference>
<dbReference type="InterPro" id="IPR010987">
    <property type="entry name" value="Glutathione-S-Trfase_C-like"/>
</dbReference>
<dbReference type="SFLD" id="SFLDS00019">
    <property type="entry name" value="Glutathione_Transferase_(cytos"/>
    <property type="match status" value="1"/>
</dbReference>
<keyword evidence="4" id="KW-0413">Isomerase</keyword>
<dbReference type="GO" id="GO:0006559">
    <property type="term" value="P:L-phenylalanine catabolic process"/>
    <property type="evidence" value="ECO:0007669"/>
    <property type="project" value="TreeGrafter"/>
</dbReference>
<dbReference type="GO" id="GO:0005739">
    <property type="term" value="C:mitochondrion"/>
    <property type="evidence" value="ECO:0007669"/>
    <property type="project" value="TreeGrafter"/>
</dbReference>
<dbReference type="GO" id="GO:0006749">
    <property type="term" value="P:glutathione metabolic process"/>
    <property type="evidence" value="ECO:0007669"/>
    <property type="project" value="TreeGrafter"/>
</dbReference>
<dbReference type="AlphaFoldDB" id="A0A9W8LQX6"/>
<feature type="domain" description="GST N-terminal" evidence="2">
    <location>
        <begin position="3"/>
        <end position="84"/>
    </location>
</feature>
<dbReference type="Gene3D" id="1.20.1050.10">
    <property type="match status" value="1"/>
</dbReference>
<dbReference type="Proteomes" id="UP001140094">
    <property type="component" value="Unassembled WGS sequence"/>
</dbReference>
<dbReference type="NCBIfam" id="TIGR01262">
    <property type="entry name" value="maiA"/>
    <property type="match status" value="1"/>
</dbReference>
<dbReference type="Pfam" id="PF13410">
    <property type="entry name" value="GST_C_2"/>
    <property type="match status" value="1"/>
</dbReference>
<evidence type="ECO:0000259" key="3">
    <source>
        <dbReference type="PROSITE" id="PS50405"/>
    </source>
</evidence>
<accession>A0A9W8LQX6</accession>
<dbReference type="InterPro" id="IPR034330">
    <property type="entry name" value="GST_Zeta_C"/>
</dbReference>
<dbReference type="GO" id="GO:0004364">
    <property type="term" value="F:glutathione transferase activity"/>
    <property type="evidence" value="ECO:0007669"/>
    <property type="project" value="TreeGrafter"/>
</dbReference>
<dbReference type="CDD" id="cd03042">
    <property type="entry name" value="GST_N_Zeta"/>
    <property type="match status" value="1"/>
</dbReference>
<sequence length="216" mass="24099">MECKPVLYTYYRSSSAARVAIALNYKGIDYEQIPVNLLKNEQLAETYVSKNPSALVPLLVIDGCELSQSVAILEYLEETRPDAPLLPKDPAQRAHVRAIVGAICCDIQPLQNLRVLRTLPEDQRPEHARSVIARGLSVVEAMLEKTAGQFCVGDEVTFADCCLIPQLINAHRYGVDMAHFPHINAIESKTSKLEPFQRAHWTKQPDCPAELSNLTF</sequence>
<gene>
    <name evidence="4" type="primary">GSTZ1</name>
    <name evidence="4" type="ORF">H4R20_005296</name>
</gene>
<dbReference type="InterPro" id="IPR036249">
    <property type="entry name" value="Thioredoxin-like_sf"/>
</dbReference>
<dbReference type="SUPFAM" id="SSF47616">
    <property type="entry name" value="GST C-terminal domain-like"/>
    <property type="match status" value="1"/>
</dbReference>
<proteinExistence type="inferred from homology"/>
<evidence type="ECO:0000313" key="5">
    <source>
        <dbReference type="Proteomes" id="UP001140094"/>
    </source>
</evidence>
<protein>
    <submittedName>
        <fullName evidence="4">Glutathione S-transferase zeta-1</fullName>
        <ecNumber evidence="4">5.2.1.2</ecNumber>
    </submittedName>
</protein>
<dbReference type="InterPro" id="IPR004045">
    <property type="entry name" value="Glutathione_S-Trfase_N"/>
</dbReference>
<dbReference type="InterPro" id="IPR040079">
    <property type="entry name" value="Glutathione_S-Trfase"/>
</dbReference>
<comment type="caution">
    <text evidence="4">The sequence shown here is derived from an EMBL/GenBank/DDBJ whole genome shotgun (WGS) entry which is preliminary data.</text>
</comment>
<dbReference type="PANTHER" id="PTHR42673:SF4">
    <property type="entry name" value="MALEYLACETOACETATE ISOMERASE"/>
    <property type="match status" value="1"/>
</dbReference>
<dbReference type="GO" id="GO:0016034">
    <property type="term" value="F:maleylacetoacetate isomerase activity"/>
    <property type="evidence" value="ECO:0007669"/>
    <property type="project" value="UniProtKB-EC"/>
</dbReference>
<dbReference type="EC" id="5.2.1.2" evidence="4"/>
<dbReference type="Pfam" id="PF02798">
    <property type="entry name" value="GST_N"/>
    <property type="match status" value="1"/>
</dbReference>
<evidence type="ECO:0000313" key="4">
    <source>
        <dbReference type="EMBL" id="KAJ2797133.1"/>
    </source>
</evidence>
<dbReference type="SFLD" id="SFLDG00358">
    <property type="entry name" value="Main_(cytGST)"/>
    <property type="match status" value="1"/>
</dbReference>
<dbReference type="OrthoDB" id="202840at2759"/>